<evidence type="ECO:0000259" key="18">
    <source>
        <dbReference type="Pfam" id="PF00224"/>
    </source>
</evidence>
<dbReference type="FunFam" id="3.20.20.60:FF:000025">
    <property type="entry name" value="Pyruvate kinase"/>
    <property type="match status" value="1"/>
</dbReference>
<dbReference type="Gene3D" id="2.40.33.10">
    <property type="entry name" value="PK beta-barrel domain-like"/>
    <property type="match status" value="1"/>
</dbReference>
<dbReference type="InterPro" id="IPR015806">
    <property type="entry name" value="Pyrv_Knase_insert_dom_sf"/>
</dbReference>
<keyword evidence="12 17" id="KW-0460">Magnesium</keyword>
<keyword evidence="21" id="KW-1185">Reference proteome</keyword>
<keyword evidence="7 17" id="KW-0808">Transferase</keyword>
<evidence type="ECO:0000313" key="21">
    <source>
        <dbReference type="Proteomes" id="UP000030635"/>
    </source>
</evidence>
<evidence type="ECO:0000256" key="6">
    <source>
        <dbReference type="ARBA" id="ARBA00018587"/>
    </source>
</evidence>
<keyword evidence="14 17" id="KW-0324">Glycolysis</keyword>
<gene>
    <name evidence="20" type="primary">pyk</name>
    <name evidence="20" type="ORF">U729_1700</name>
</gene>
<dbReference type="SUPFAM" id="SSF50800">
    <property type="entry name" value="PK beta-barrel domain-like"/>
    <property type="match status" value="1"/>
</dbReference>
<evidence type="ECO:0000256" key="13">
    <source>
        <dbReference type="ARBA" id="ARBA00022958"/>
    </source>
</evidence>
<evidence type="ECO:0000313" key="20">
    <source>
        <dbReference type="EMBL" id="AIY84245.1"/>
    </source>
</evidence>
<comment type="cofactor">
    <cofactor evidence="1">
        <name>Mg(2+)</name>
        <dbReference type="ChEBI" id="CHEBI:18420"/>
    </cofactor>
</comment>
<evidence type="ECO:0000256" key="14">
    <source>
        <dbReference type="ARBA" id="ARBA00023152"/>
    </source>
</evidence>
<organism evidence="20 21">
    <name type="scientific">Clostridium baratii str. Sullivan</name>
    <dbReference type="NCBI Taxonomy" id="1415775"/>
    <lineage>
        <taxon>Bacteria</taxon>
        <taxon>Bacillati</taxon>
        <taxon>Bacillota</taxon>
        <taxon>Clostridia</taxon>
        <taxon>Eubacteriales</taxon>
        <taxon>Clostridiaceae</taxon>
        <taxon>Clostridium</taxon>
    </lineage>
</organism>
<evidence type="ECO:0000256" key="5">
    <source>
        <dbReference type="ARBA" id="ARBA00012142"/>
    </source>
</evidence>
<reference evidence="20 21" key="1">
    <citation type="journal article" date="2015" name="Infect. Genet. Evol.">
        <title>Genomic sequences of six botulinum neurotoxin-producing strains representing three clostridial species illustrate the mobility and diversity of botulinum neurotoxin genes.</title>
        <authorList>
            <person name="Smith T.J."/>
            <person name="Hill K.K."/>
            <person name="Xie G."/>
            <person name="Foley B.T."/>
            <person name="Williamson C.H."/>
            <person name="Foster J.T."/>
            <person name="Johnson S.L."/>
            <person name="Chertkov O."/>
            <person name="Teshima H."/>
            <person name="Gibbons H.S."/>
            <person name="Johnsky L.A."/>
            <person name="Karavis M.A."/>
            <person name="Smith L.A."/>
        </authorList>
    </citation>
    <scope>NUCLEOTIDE SEQUENCE [LARGE SCALE GENOMIC DNA]</scope>
    <source>
        <strain evidence="20">Sullivan</strain>
    </source>
</reference>
<dbReference type="InterPro" id="IPR018209">
    <property type="entry name" value="Pyrv_Knase_AS"/>
</dbReference>
<keyword evidence="9" id="KW-0547">Nucleotide-binding</keyword>
<evidence type="ECO:0000256" key="15">
    <source>
        <dbReference type="ARBA" id="ARBA00023317"/>
    </source>
</evidence>
<dbReference type="PROSITE" id="PS00110">
    <property type="entry name" value="PYRUVATE_KINASE"/>
    <property type="match status" value="1"/>
</dbReference>
<keyword evidence="8" id="KW-0479">Metal-binding</keyword>
<dbReference type="EC" id="2.7.1.40" evidence="5 16"/>
<dbReference type="GO" id="GO:0030955">
    <property type="term" value="F:potassium ion binding"/>
    <property type="evidence" value="ECO:0007669"/>
    <property type="project" value="UniProtKB-UniRule"/>
</dbReference>
<comment type="cofactor">
    <cofactor evidence="2">
        <name>K(+)</name>
        <dbReference type="ChEBI" id="CHEBI:29103"/>
    </cofactor>
</comment>
<feature type="domain" description="Pyruvate kinase barrel" evidence="18">
    <location>
        <begin position="1"/>
        <end position="323"/>
    </location>
</feature>
<feature type="domain" description="Pyruvate kinase C-terminal" evidence="19">
    <location>
        <begin position="357"/>
        <end position="469"/>
    </location>
</feature>
<dbReference type="AlphaFoldDB" id="A0A0A7FZ80"/>
<dbReference type="FunFam" id="2.40.33.10:FF:000001">
    <property type="entry name" value="Pyruvate kinase"/>
    <property type="match status" value="1"/>
</dbReference>
<dbReference type="STRING" id="1561.NPD11_1318"/>
<dbReference type="InterPro" id="IPR036918">
    <property type="entry name" value="Pyrv_Knase_C_sf"/>
</dbReference>
<evidence type="ECO:0000256" key="12">
    <source>
        <dbReference type="ARBA" id="ARBA00022842"/>
    </source>
</evidence>
<dbReference type="eggNOG" id="COG0469">
    <property type="taxonomic scope" value="Bacteria"/>
</dbReference>
<dbReference type="NCBIfam" id="NF004978">
    <property type="entry name" value="PRK06354.1"/>
    <property type="match status" value="1"/>
</dbReference>
<dbReference type="GeneID" id="60852197"/>
<evidence type="ECO:0000256" key="8">
    <source>
        <dbReference type="ARBA" id="ARBA00022723"/>
    </source>
</evidence>
<dbReference type="NCBIfam" id="NF004491">
    <property type="entry name" value="PRK05826.1"/>
    <property type="match status" value="1"/>
</dbReference>
<dbReference type="PANTHER" id="PTHR11817">
    <property type="entry name" value="PYRUVATE KINASE"/>
    <property type="match status" value="1"/>
</dbReference>
<dbReference type="InterPro" id="IPR015793">
    <property type="entry name" value="Pyrv_Knase_brl"/>
</dbReference>
<dbReference type="GO" id="GO:0000287">
    <property type="term" value="F:magnesium ion binding"/>
    <property type="evidence" value="ECO:0007669"/>
    <property type="project" value="UniProtKB-UniRule"/>
</dbReference>
<keyword evidence="13" id="KW-0630">Potassium</keyword>
<protein>
    <recommendedName>
        <fullName evidence="6 16">Pyruvate kinase</fullName>
        <ecNumber evidence="5 16">2.7.1.40</ecNumber>
    </recommendedName>
</protein>
<evidence type="ECO:0000256" key="7">
    <source>
        <dbReference type="ARBA" id="ARBA00022679"/>
    </source>
</evidence>
<evidence type="ECO:0000256" key="17">
    <source>
        <dbReference type="RuleBase" id="RU000504"/>
    </source>
</evidence>
<evidence type="ECO:0000256" key="1">
    <source>
        <dbReference type="ARBA" id="ARBA00001946"/>
    </source>
</evidence>
<comment type="catalytic activity">
    <reaction evidence="17">
        <text>pyruvate + ATP = phosphoenolpyruvate + ADP + H(+)</text>
        <dbReference type="Rhea" id="RHEA:18157"/>
        <dbReference type="ChEBI" id="CHEBI:15361"/>
        <dbReference type="ChEBI" id="CHEBI:15378"/>
        <dbReference type="ChEBI" id="CHEBI:30616"/>
        <dbReference type="ChEBI" id="CHEBI:58702"/>
        <dbReference type="ChEBI" id="CHEBI:456216"/>
        <dbReference type="EC" id="2.7.1.40"/>
    </reaction>
</comment>
<evidence type="ECO:0000256" key="9">
    <source>
        <dbReference type="ARBA" id="ARBA00022741"/>
    </source>
</evidence>
<evidence type="ECO:0000256" key="11">
    <source>
        <dbReference type="ARBA" id="ARBA00022840"/>
    </source>
</evidence>
<comment type="similarity">
    <text evidence="4 17">Belongs to the pyruvate kinase family.</text>
</comment>
<dbReference type="Proteomes" id="UP000030635">
    <property type="component" value="Chromosome"/>
</dbReference>
<dbReference type="PRINTS" id="PR01050">
    <property type="entry name" value="PYRUVTKNASE"/>
</dbReference>
<evidence type="ECO:0000259" key="19">
    <source>
        <dbReference type="Pfam" id="PF02887"/>
    </source>
</evidence>
<dbReference type="SUPFAM" id="SSF51621">
    <property type="entry name" value="Phosphoenolpyruvate/pyruvate domain"/>
    <property type="match status" value="1"/>
</dbReference>
<dbReference type="InterPro" id="IPR001697">
    <property type="entry name" value="Pyr_Knase"/>
</dbReference>
<dbReference type="InterPro" id="IPR011037">
    <property type="entry name" value="Pyrv_Knase-like_insert_dom_sf"/>
</dbReference>
<dbReference type="RefSeq" id="WP_039313631.1">
    <property type="nucleotide sequence ID" value="NZ_CP006905.1"/>
</dbReference>
<keyword evidence="15 20" id="KW-0670">Pyruvate</keyword>
<dbReference type="EMBL" id="CP006905">
    <property type="protein sequence ID" value="AIY84245.1"/>
    <property type="molecule type" value="Genomic_DNA"/>
</dbReference>
<dbReference type="GO" id="GO:0004743">
    <property type="term" value="F:pyruvate kinase activity"/>
    <property type="evidence" value="ECO:0007669"/>
    <property type="project" value="UniProtKB-UniRule"/>
</dbReference>
<name>A0A0A7FZ80_9CLOT</name>
<keyword evidence="10 17" id="KW-0418">Kinase</keyword>
<evidence type="ECO:0000256" key="16">
    <source>
        <dbReference type="NCBIfam" id="TIGR01064"/>
    </source>
</evidence>
<dbReference type="GO" id="GO:0016301">
    <property type="term" value="F:kinase activity"/>
    <property type="evidence" value="ECO:0007669"/>
    <property type="project" value="UniProtKB-KW"/>
</dbReference>
<dbReference type="UniPathway" id="UPA00109">
    <property type="reaction ID" value="UER00188"/>
</dbReference>
<dbReference type="NCBIfam" id="TIGR01064">
    <property type="entry name" value="pyruv_kin"/>
    <property type="match status" value="1"/>
</dbReference>
<comment type="pathway">
    <text evidence="3 17">Carbohydrate degradation; glycolysis; pyruvate from D-glyceraldehyde 3-phosphate: step 5/5.</text>
</comment>
<dbReference type="HOGENOM" id="CLU_015439_0_2_9"/>
<evidence type="ECO:0000256" key="2">
    <source>
        <dbReference type="ARBA" id="ARBA00001958"/>
    </source>
</evidence>
<dbReference type="InterPro" id="IPR015795">
    <property type="entry name" value="Pyrv_Knase_C"/>
</dbReference>
<keyword evidence="11" id="KW-0067">ATP-binding</keyword>
<dbReference type="Pfam" id="PF00224">
    <property type="entry name" value="PK"/>
    <property type="match status" value="1"/>
</dbReference>
<sequence length="472" mass="51441">MQKTKMIFTIGPASDSEEVLREFIKIGMSAARLNFSHGTHETHKEKIDLIKRLREEMGSSTAIILDIKGPKIRTHNFENDGVVLKEGDDFAFICDDEILGNNKRCSVTYKELYKDVKPGGTILVDDGLLVFKIKDVCDKTINCTVEVGGMIKNHKGVNVPNVSINLPSITEKDKEDIIFGCENGVDFIAASFIRKASDILDVKKILKEHNGEHIKVIAKIESNEGVNNIDSIIEVTDAVMVARGDMGVEIPIEQVPIIQKKIIKKCNLAGKVVITATQMLDSMIRNSMPTRAEACDICNAIFDGTDGIMLSGESASGNFPIEAAKIMSKIAMETEANLDYSHLSNSNIDPRSLSFADAISYSACRTATAVGAEAIVAATQSGATARLLSKYRPKAPIIAITPNDYVMRGLALNFGVIPVHCKMFNTTDEILNEAKRVAKNFDFINSGDEIIVAAGMPTTHTGGTNMLKIEKV</sequence>
<proteinExistence type="inferred from homology"/>
<evidence type="ECO:0000256" key="4">
    <source>
        <dbReference type="ARBA" id="ARBA00008663"/>
    </source>
</evidence>
<dbReference type="InterPro" id="IPR040442">
    <property type="entry name" value="Pyrv_kinase-like_dom_sf"/>
</dbReference>
<accession>A0A0A7FZ80</accession>
<dbReference type="SUPFAM" id="SSF52935">
    <property type="entry name" value="PK C-terminal domain-like"/>
    <property type="match status" value="1"/>
</dbReference>
<dbReference type="GO" id="GO:0005524">
    <property type="term" value="F:ATP binding"/>
    <property type="evidence" value="ECO:0007669"/>
    <property type="project" value="UniProtKB-KW"/>
</dbReference>
<dbReference type="Gene3D" id="3.40.1380.20">
    <property type="entry name" value="Pyruvate kinase, C-terminal domain"/>
    <property type="match status" value="1"/>
</dbReference>
<dbReference type="OrthoDB" id="9812123at2"/>
<dbReference type="Gene3D" id="3.20.20.60">
    <property type="entry name" value="Phosphoenolpyruvate-binding domains"/>
    <property type="match status" value="1"/>
</dbReference>
<evidence type="ECO:0000256" key="10">
    <source>
        <dbReference type="ARBA" id="ARBA00022777"/>
    </source>
</evidence>
<dbReference type="KEGG" id="cbv:U729_1700"/>
<dbReference type="InterPro" id="IPR015813">
    <property type="entry name" value="Pyrv/PenolPyrv_kinase-like_dom"/>
</dbReference>
<dbReference type="Pfam" id="PF02887">
    <property type="entry name" value="PK_C"/>
    <property type="match status" value="1"/>
</dbReference>
<evidence type="ECO:0000256" key="3">
    <source>
        <dbReference type="ARBA" id="ARBA00004997"/>
    </source>
</evidence>